<keyword evidence="2" id="KW-1185">Reference proteome</keyword>
<keyword evidence="1" id="KW-0675">Receptor</keyword>
<reference evidence="2" key="1">
    <citation type="journal article" date="2019" name="Int. J. Syst. Evol. Microbiol.">
        <title>The Global Catalogue of Microorganisms (GCM) 10K type strain sequencing project: providing services to taxonomists for standard genome sequencing and annotation.</title>
        <authorList>
            <consortium name="The Broad Institute Genomics Platform"/>
            <consortium name="The Broad Institute Genome Sequencing Center for Infectious Disease"/>
            <person name="Wu L."/>
            <person name="Ma J."/>
        </authorList>
    </citation>
    <scope>NUCLEOTIDE SEQUENCE [LARGE SCALE GENOMIC DNA]</scope>
    <source>
        <strain evidence="2">JCM 17858</strain>
    </source>
</reference>
<evidence type="ECO:0000313" key="2">
    <source>
        <dbReference type="Proteomes" id="UP001500394"/>
    </source>
</evidence>
<gene>
    <name evidence="1" type="ORF">GCM10023173_00520</name>
</gene>
<organism evidence="1 2">
    <name type="scientific">Sphingobacterium thermophilum</name>
    <dbReference type="NCBI Taxonomy" id="768534"/>
    <lineage>
        <taxon>Bacteria</taxon>
        <taxon>Pseudomonadati</taxon>
        <taxon>Bacteroidota</taxon>
        <taxon>Sphingobacteriia</taxon>
        <taxon>Sphingobacteriales</taxon>
        <taxon>Sphingobacteriaceae</taxon>
        <taxon>Sphingobacterium</taxon>
    </lineage>
</organism>
<protein>
    <submittedName>
        <fullName evidence="1">TonB-dependent receptor plug domain-containing protein</fullName>
    </submittedName>
</protein>
<dbReference type="Gene3D" id="2.170.130.10">
    <property type="entry name" value="TonB-dependent receptor, plug domain"/>
    <property type="match status" value="1"/>
</dbReference>
<comment type="caution">
    <text evidence="1">The sequence shown here is derived from an EMBL/GenBank/DDBJ whole genome shotgun (WGS) entry which is preliminary data.</text>
</comment>
<proteinExistence type="predicted"/>
<sequence length="901" mass="101763">MKKVNYIFIALIFLFLSAPLVKAQELPRIPINTVVERLQKVLGVYPIEKVHLHFDKPYYAVGDTLWFKTYLYTNQVEYQPSKIIYVDIINGRDSLIQTLRIPLKSNSGEGHYVLDPQVIKQDNYRFRAYTKWMMNFGTDYMFNKIVTVGDAINKKLGSEITYTTEGNKTKATIQFRDANGTLLSRRKVTWEAIDGWDPFDKGKAETDDMGRLNISISAKDKEPYKNGRLIVKIEGESSLVGDFPLKNALNEVDLQFFPEGGELVAGVNKRVAFKAVGISGKGVRVKGKIINSKKVAVAEFEDLGLGMGYFVLTPNAGEHYKAVVTVNGQEKTYDLPEVKGEGLSIILTSSTAESVQLEIVTNDAHFAKIQNQPFYIFGQMNGHLIYGAQMTVKNTSTSVNVPTKDLPNGIIQFTLMTPQGKAISERLVFYHFAENLKLQVKSDKASYKKKEHVKLDIDNITSKKELASLSISVIDDSKVPFDDHQELTIVSSLLLTSDLKGYVEKPNYYFDEKVSNRLEALDALMMTQGYRRFSYDDLVAEKYPQISFLPEQGITLSGTLRLNTGKPYPNGGLLLSIPARALKKDTYTDNNGRFAFENLNFPDSVKVIINARGNDNYRNLVINMDQSFYPAVDENNPYKANDILNIDKEMSNYLANSKNEFRKSILIEEVTVTASRKEQRSSREFSALAGLSMADHRVEGARLEGCNVLSMCLNTVLPAVTYDAQTMKYYLTRNYNQGSRTPIQFFLNGMPIDESSLNSINPADIEVIEVFTRDELGTVSRIYQNDGVVSIITKKEKPKGPRMSLAQIEAMLPKANVVELFPLGYIKERKFYTPKYETEQQRATNDYRTTIYWNPSVMLDESGKVSLDYYNADGNGKYKVVVEGMDNSGRLGRTVYYYNVN</sequence>
<name>A0ABP8QSN0_9SPHI</name>
<evidence type="ECO:0000313" key="1">
    <source>
        <dbReference type="EMBL" id="GAA4509864.1"/>
    </source>
</evidence>
<dbReference type="InterPro" id="IPR037066">
    <property type="entry name" value="Plug_dom_sf"/>
</dbReference>
<dbReference type="EMBL" id="BAABGR010000002">
    <property type="protein sequence ID" value="GAA4509864.1"/>
    <property type="molecule type" value="Genomic_DNA"/>
</dbReference>
<dbReference type="Proteomes" id="UP001500394">
    <property type="component" value="Unassembled WGS sequence"/>
</dbReference>
<accession>A0ABP8QSN0</accession>
<dbReference type="RefSeq" id="WP_345063028.1">
    <property type="nucleotide sequence ID" value="NZ_BAABGR010000002.1"/>
</dbReference>